<dbReference type="CDD" id="cd00093">
    <property type="entry name" value="HTH_XRE"/>
    <property type="match status" value="1"/>
</dbReference>
<dbReference type="PANTHER" id="PTHR46797">
    <property type="entry name" value="HTH-TYPE TRANSCRIPTIONAL REGULATOR"/>
    <property type="match status" value="1"/>
</dbReference>
<evidence type="ECO:0000313" key="5">
    <source>
        <dbReference type="EMBL" id="STZ07495.1"/>
    </source>
</evidence>
<dbReference type="EMBL" id="UGQB01000004">
    <property type="protein sequence ID" value="STZ07495.1"/>
    <property type="molecule type" value="Genomic_DNA"/>
</dbReference>
<dbReference type="STRING" id="1122244.GCA_000426885_02094"/>
<organism evidence="5 6">
    <name type="scientific">Moraxella caprae</name>
    <dbReference type="NCBI Taxonomy" id="90240"/>
    <lineage>
        <taxon>Bacteria</taxon>
        <taxon>Pseudomonadati</taxon>
        <taxon>Pseudomonadota</taxon>
        <taxon>Gammaproteobacteria</taxon>
        <taxon>Moraxellales</taxon>
        <taxon>Moraxellaceae</taxon>
        <taxon>Moraxella</taxon>
    </lineage>
</organism>
<dbReference type="SUPFAM" id="SSF47413">
    <property type="entry name" value="lambda repressor-like DNA-binding domains"/>
    <property type="match status" value="1"/>
</dbReference>
<keyword evidence="3" id="KW-0804">Transcription</keyword>
<dbReference type="InterPro" id="IPR010982">
    <property type="entry name" value="Lambda_DNA-bd_dom_sf"/>
</dbReference>
<dbReference type="GO" id="GO:0003677">
    <property type="term" value="F:DNA binding"/>
    <property type="evidence" value="ECO:0007669"/>
    <property type="project" value="UniProtKB-KW"/>
</dbReference>
<proteinExistence type="predicted"/>
<keyword evidence="2" id="KW-0238">DNA-binding</keyword>
<evidence type="ECO:0000256" key="3">
    <source>
        <dbReference type="ARBA" id="ARBA00023163"/>
    </source>
</evidence>
<dbReference type="GO" id="GO:0005829">
    <property type="term" value="C:cytosol"/>
    <property type="evidence" value="ECO:0007669"/>
    <property type="project" value="TreeGrafter"/>
</dbReference>
<dbReference type="Proteomes" id="UP000254065">
    <property type="component" value="Unassembled WGS sequence"/>
</dbReference>
<sequence>MKIGTAIKFLRELKGMTQDELAEKLNMTPNGYGHIERNLGNPNLPKIEKIAKVFDMTTVEFLDFCENGATFFIAGDNQQTGDSSNHQNYYICGKSGHETLLAELEKARATIQYKDELLAQQLREIQSLNKHIELLEKNLSKYE</sequence>
<dbReference type="Pfam" id="PF01381">
    <property type="entry name" value="HTH_3"/>
    <property type="match status" value="1"/>
</dbReference>
<evidence type="ECO:0000313" key="6">
    <source>
        <dbReference type="Proteomes" id="UP000254065"/>
    </source>
</evidence>
<dbReference type="InterPro" id="IPR050807">
    <property type="entry name" value="TransReg_Diox_bact_type"/>
</dbReference>
<dbReference type="AlphaFoldDB" id="A0A378QX40"/>
<feature type="domain" description="HTH cro/C1-type" evidence="4">
    <location>
        <begin position="7"/>
        <end position="61"/>
    </location>
</feature>
<dbReference type="SMART" id="SM00530">
    <property type="entry name" value="HTH_XRE"/>
    <property type="match status" value="1"/>
</dbReference>
<dbReference type="GO" id="GO:0003700">
    <property type="term" value="F:DNA-binding transcription factor activity"/>
    <property type="evidence" value="ECO:0007669"/>
    <property type="project" value="TreeGrafter"/>
</dbReference>
<evidence type="ECO:0000256" key="2">
    <source>
        <dbReference type="ARBA" id="ARBA00023125"/>
    </source>
</evidence>
<evidence type="ECO:0000256" key="1">
    <source>
        <dbReference type="ARBA" id="ARBA00023015"/>
    </source>
</evidence>
<evidence type="ECO:0000259" key="4">
    <source>
        <dbReference type="PROSITE" id="PS50943"/>
    </source>
</evidence>
<dbReference type="InterPro" id="IPR001387">
    <property type="entry name" value="Cro/C1-type_HTH"/>
</dbReference>
<dbReference type="RefSeq" id="WP_029103499.1">
    <property type="nucleotide sequence ID" value="NZ_UGQB01000004.1"/>
</dbReference>
<dbReference type="Gene3D" id="1.10.260.40">
    <property type="entry name" value="lambda repressor-like DNA-binding domains"/>
    <property type="match status" value="1"/>
</dbReference>
<keyword evidence="1" id="KW-0805">Transcription regulation</keyword>
<dbReference type="PROSITE" id="PS50943">
    <property type="entry name" value="HTH_CROC1"/>
    <property type="match status" value="1"/>
</dbReference>
<keyword evidence="6" id="KW-1185">Reference proteome</keyword>
<dbReference type="PANTHER" id="PTHR46797:SF23">
    <property type="entry name" value="HTH-TYPE TRANSCRIPTIONAL REGULATOR SUTR"/>
    <property type="match status" value="1"/>
</dbReference>
<name>A0A378QX40_9GAMM</name>
<accession>A0A378QX40</accession>
<reference evidence="5 6" key="1">
    <citation type="submission" date="2018-06" db="EMBL/GenBank/DDBJ databases">
        <authorList>
            <consortium name="Pathogen Informatics"/>
            <person name="Doyle S."/>
        </authorList>
    </citation>
    <scope>NUCLEOTIDE SEQUENCE [LARGE SCALE GENOMIC DNA]</scope>
    <source>
        <strain evidence="5 6">NCTC12877</strain>
    </source>
</reference>
<protein>
    <submittedName>
        <fullName evidence="5">HTH-type transcriptional regulator sinR</fullName>
    </submittedName>
</protein>
<gene>
    <name evidence="5" type="primary">sinR</name>
    <name evidence="5" type="ORF">NCTC12877_00464</name>
</gene>